<evidence type="ECO:0000256" key="1">
    <source>
        <dbReference type="SAM" id="MobiDB-lite"/>
    </source>
</evidence>
<protein>
    <submittedName>
        <fullName evidence="2">Uncharacterized protein</fullName>
    </submittedName>
</protein>
<dbReference type="AlphaFoldDB" id="A0A448WTL9"/>
<organism evidence="2 3">
    <name type="scientific">Protopolystoma xenopodis</name>
    <dbReference type="NCBI Taxonomy" id="117903"/>
    <lineage>
        <taxon>Eukaryota</taxon>
        <taxon>Metazoa</taxon>
        <taxon>Spiralia</taxon>
        <taxon>Lophotrochozoa</taxon>
        <taxon>Platyhelminthes</taxon>
        <taxon>Monogenea</taxon>
        <taxon>Polyopisthocotylea</taxon>
        <taxon>Polystomatidea</taxon>
        <taxon>Polystomatidae</taxon>
        <taxon>Protopolystoma</taxon>
    </lineage>
</organism>
<feature type="region of interest" description="Disordered" evidence="1">
    <location>
        <begin position="468"/>
        <end position="487"/>
    </location>
</feature>
<keyword evidence="3" id="KW-1185">Reference proteome</keyword>
<accession>A0A448WTL9</accession>
<name>A0A448WTL9_9PLAT</name>
<gene>
    <name evidence="2" type="ORF">PXEA_LOCUS13389</name>
</gene>
<dbReference type="EMBL" id="CAAALY010044025">
    <property type="protein sequence ID" value="VEL19949.1"/>
    <property type="molecule type" value="Genomic_DNA"/>
</dbReference>
<evidence type="ECO:0000313" key="2">
    <source>
        <dbReference type="EMBL" id="VEL19949.1"/>
    </source>
</evidence>
<sequence>MHERLVFDGDFVTDACSPKADELPRFWEDGGDLSFLWRTETIPDPNSSKDADCKESLETIRRLVSEEDSYEDPAIIDVSKRANYFPFNASSNHQVPAFTYAPEAVFDSSKDIWGCHKGQNFEEISLNMCNQTFSSRHETQDSSPPIESSNGSDLLKKFLIQLKLGSAKTLPTPTSNISTSSMKESLERSNHRFIPHEFKTRDTISLNKSLNGVTSHRMDIPFSQPEFIPYTIKVHLWIIYDQISRSDHSSFSLHSRSFDTQSTTSKNLPQNPPCSNNQMQIKQRTSTFDSIGYKAQTGDLGQNFEEFESEEFDFDPERDCWMTDNERNWVLKVQLSPLIAVNPYMQDYYFAVQWLRNLSTRRNQLLSMGQYPRDLQSPIFQLPSPLSIESLLEPNHPHHLAIRHRLAISGYLNSDTSSHLPLESLRSSTTGSEVDKNSLGKPTKSSVHTPRQVAELSVANALSELHAEQVSNLPNRPVSNHMVNEGK</sequence>
<proteinExistence type="predicted"/>
<reference evidence="2" key="1">
    <citation type="submission" date="2018-11" db="EMBL/GenBank/DDBJ databases">
        <authorList>
            <consortium name="Pathogen Informatics"/>
        </authorList>
    </citation>
    <scope>NUCLEOTIDE SEQUENCE</scope>
</reference>
<evidence type="ECO:0000313" key="3">
    <source>
        <dbReference type="Proteomes" id="UP000784294"/>
    </source>
</evidence>
<feature type="region of interest" description="Disordered" evidence="1">
    <location>
        <begin position="424"/>
        <end position="451"/>
    </location>
</feature>
<dbReference type="OrthoDB" id="74835at2759"/>
<feature type="compositionally biased region" description="Polar residues" evidence="1">
    <location>
        <begin position="469"/>
        <end position="487"/>
    </location>
</feature>
<comment type="caution">
    <text evidence="2">The sequence shown here is derived from an EMBL/GenBank/DDBJ whole genome shotgun (WGS) entry which is preliminary data.</text>
</comment>
<dbReference type="Proteomes" id="UP000784294">
    <property type="component" value="Unassembled WGS sequence"/>
</dbReference>